<sequence>MPTDHHHPVGQRYSPLTAASSDTEVSTATPLAGKRVAVIGSGLAGLTTAWALCSGVGSAIEEVTVYERADKLGLYSTLLH</sequence>
<dbReference type="Pfam" id="PF13450">
    <property type="entry name" value="NAD_binding_8"/>
    <property type="match status" value="1"/>
</dbReference>
<dbReference type="Proteomes" id="UP000007800">
    <property type="component" value="Unassembled WGS sequence"/>
</dbReference>
<gene>
    <name evidence="2" type="ORF">Pmar_PMAR021126</name>
</gene>
<dbReference type="EMBL" id="GG672918">
    <property type="protein sequence ID" value="EER16527.1"/>
    <property type="molecule type" value="Genomic_DNA"/>
</dbReference>
<organism evidence="3">
    <name type="scientific">Perkinsus marinus (strain ATCC 50983 / TXsc)</name>
    <dbReference type="NCBI Taxonomy" id="423536"/>
    <lineage>
        <taxon>Eukaryota</taxon>
        <taxon>Sar</taxon>
        <taxon>Alveolata</taxon>
        <taxon>Perkinsozoa</taxon>
        <taxon>Perkinsea</taxon>
        <taxon>Perkinsida</taxon>
        <taxon>Perkinsidae</taxon>
        <taxon>Perkinsus</taxon>
    </lineage>
</organism>
<dbReference type="RefSeq" id="XP_002784731.1">
    <property type="nucleotide sequence ID" value="XM_002784685.1"/>
</dbReference>
<evidence type="ECO:0000313" key="2">
    <source>
        <dbReference type="EMBL" id="EER16527.1"/>
    </source>
</evidence>
<dbReference type="Gene3D" id="3.50.50.60">
    <property type="entry name" value="FAD/NAD(P)-binding domain"/>
    <property type="match status" value="1"/>
</dbReference>
<dbReference type="SUPFAM" id="SSF51905">
    <property type="entry name" value="FAD/NAD(P)-binding domain"/>
    <property type="match status" value="1"/>
</dbReference>
<evidence type="ECO:0000313" key="3">
    <source>
        <dbReference type="Proteomes" id="UP000007800"/>
    </source>
</evidence>
<evidence type="ECO:0008006" key="4">
    <source>
        <dbReference type="Google" id="ProtNLM"/>
    </source>
</evidence>
<reference evidence="2 3" key="1">
    <citation type="submission" date="2008-07" db="EMBL/GenBank/DDBJ databases">
        <authorList>
            <person name="El-Sayed N."/>
            <person name="Caler E."/>
            <person name="Inman J."/>
            <person name="Amedeo P."/>
            <person name="Hass B."/>
            <person name="Wortman J."/>
        </authorList>
    </citation>
    <scope>NUCLEOTIDE SEQUENCE [LARGE SCALE GENOMIC DNA]</scope>
    <source>
        <strain evidence="3">ATCC 50983 / TXsc</strain>
    </source>
</reference>
<feature type="region of interest" description="Disordered" evidence="1">
    <location>
        <begin position="1"/>
        <end position="22"/>
    </location>
</feature>
<dbReference type="InParanoid" id="C5KGH1"/>
<evidence type="ECO:0000256" key="1">
    <source>
        <dbReference type="SAM" id="MobiDB-lite"/>
    </source>
</evidence>
<dbReference type="GeneID" id="9063601"/>
<accession>C5KGH1</accession>
<name>C5KGH1_PERM5</name>
<dbReference type="OrthoDB" id="5977668at2759"/>
<protein>
    <recommendedName>
        <fullName evidence="4">Amine oxidase domain-containing protein</fullName>
    </recommendedName>
</protein>
<proteinExistence type="predicted"/>
<keyword evidence="3" id="KW-1185">Reference proteome</keyword>
<dbReference type="AlphaFoldDB" id="C5KGH1"/>
<dbReference type="InterPro" id="IPR036188">
    <property type="entry name" value="FAD/NAD-bd_sf"/>
</dbReference>